<dbReference type="EMBL" id="ODYU01000979">
    <property type="protein sequence ID" value="SOQ36544.1"/>
    <property type="molecule type" value="Genomic_DNA"/>
</dbReference>
<proteinExistence type="predicted"/>
<protein>
    <submittedName>
        <fullName evidence="1">SFRICE_025177</fullName>
    </submittedName>
</protein>
<evidence type="ECO:0000313" key="1">
    <source>
        <dbReference type="EMBL" id="SOQ36544.1"/>
    </source>
</evidence>
<sequence length="63" mass="7435">MQCHTFYPRRGRQRCTLRHVMPLYNVHPLFTICVISPITNFRATGAKMWTDKQSLTDRATYTC</sequence>
<reference evidence="1" key="1">
    <citation type="submission" date="2016-07" db="EMBL/GenBank/DDBJ databases">
        <authorList>
            <person name="Bretaudeau A."/>
        </authorList>
    </citation>
    <scope>NUCLEOTIDE SEQUENCE</scope>
    <source>
        <strain evidence="1">Rice</strain>
        <tissue evidence="1">Whole body</tissue>
    </source>
</reference>
<gene>
    <name evidence="1" type="ORF">SFRICE_025177</name>
</gene>
<dbReference type="AlphaFoldDB" id="A0A2H1V8G6"/>
<organism evidence="1">
    <name type="scientific">Spodoptera frugiperda</name>
    <name type="common">Fall armyworm</name>
    <dbReference type="NCBI Taxonomy" id="7108"/>
    <lineage>
        <taxon>Eukaryota</taxon>
        <taxon>Metazoa</taxon>
        <taxon>Ecdysozoa</taxon>
        <taxon>Arthropoda</taxon>
        <taxon>Hexapoda</taxon>
        <taxon>Insecta</taxon>
        <taxon>Pterygota</taxon>
        <taxon>Neoptera</taxon>
        <taxon>Endopterygota</taxon>
        <taxon>Lepidoptera</taxon>
        <taxon>Glossata</taxon>
        <taxon>Ditrysia</taxon>
        <taxon>Noctuoidea</taxon>
        <taxon>Noctuidae</taxon>
        <taxon>Amphipyrinae</taxon>
        <taxon>Spodoptera</taxon>
    </lineage>
</organism>
<accession>A0A2H1V8G6</accession>
<name>A0A2H1V8G6_SPOFR</name>